<dbReference type="PROSITE" id="PS00599">
    <property type="entry name" value="AA_TRANSFER_CLASS_2"/>
    <property type="match status" value="1"/>
</dbReference>
<evidence type="ECO:0000313" key="6">
    <source>
        <dbReference type="EMBL" id="CAB4698216.1"/>
    </source>
</evidence>
<keyword evidence="2" id="KW-0032">Aminotransferase</keyword>
<protein>
    <submittedName>
        <fullName evidence="6">Unannotated protein</fullName>
    </submittedName>
</protein>
<dbReference type="EMBL" id="CAEZXW010000019">
    <property type="protein sequence ID" value="CAB4698216.1"/>
    <property type="molecule type" value="Genomic_DNA"/>
</dbReference>
<dbReference type="SUPFAM" id="SSF53383">
    <property type="entry name" value="PLP-dependent transferases"/>
    <property type="match status" value="1"/>
</dbReference>
<dbReference type="EMBL" id="CAFBQF010000056">
    <property type="protein sequence ID" value="CAB5052124.1"/>
    <property type="molecule type" value="Genomic_DNA"/>
</dbReference>
<keyword evidence="3" id="KW-0808">Transferase</keyword>
<dbReference type="Pfam" id="PF00155">
    <property type="entry name" value="Aminotran_1_2"/>
    <property type="match status" value="1"/>
</dbReference>
<dbReference type="InterPro" id="IPR050106">
    <property type="entry name" value="HistidinolP_aminotransfase"/>
</dbReference>
<dbReference type="GO" id="GO:0030170">
    <property type="term" value="F:pyridoxal phosphate binding"/>
    <property type="evidence" value="ECO:0007669"/>
    <property type="project" value="InterPro"/>
</dbReference>
<gene>
    <name evidence="6" type="ORF">UFOPK2593_00477</name>
    <name evidence="7" type="ORF">UFOPK4234_00675</name>
    <name evidence="8" type="ORF">UFOPK4295_01064</name>
</gene>
<dbReference type="InterPro" id="IPR015424">
    <property type="entry name" value="PyrdxlP-dep_Trfase"/>
</dbReference>
<dbReference type="Gene3D" id="3.40.640.10">
    <property type="entry name" value="Type I PLP-dependent aspartate aminotransferase-like (Major domain)"/>
    <property type="match status" value="1"/>
</dbReference>
<evidence type="ECO:0000256" key="1">
    <source>
        <dbReference type="ARBA" id="ARBA00001933"/>
    </source>
</evidence>
<feature type="domain" description="Aminotransferase class I/classII large" evidence="5">
    <location>
        <begin position="26"/>
        <end position="341"/>
    </location>
</feature>
<dbReference type="InterPro" id="IPR005861">
    <property type="entry name" value="HisP_aminotrans"/>
</dbReference>
<reference evidence="6" key="1">
    <citation type="submission" date="2020-05" db="EMBL/GenBank/DDBJ databases">
        <authorList>
            <person name="Chiriac C."/>
            <person name="Salcher M."/>
            <person name="Ghai R."/>
            <person name="Kavagutti S V."/>
        </authorList>
    </citation>
    <scope>NUCLEOTIDE SEQUENCE</scope>
</reference>
<dbReference type="InterPro" id="IPR015421">
    <property type="entry name" value="PyrdxlP-dep_Trfase_major"/>
</dbReference>
<dbReference type="PANTHER" id="PTHR43643:SF3">
    <property type="entry name" value="HISTIDINOL-PHOSPHATE AMINOTRANSFERASE"/>
    <property type="match status" value="1"/>
</dbReference>
<dbReference type="EMBL" id="CAFBQA010000028">
    <property type="protein sequence ID" value="CAB5037769.1"/>
    <property type="molecule type" value="Genomic_DNA"/>
</dbReference>
<dbReference type="InterPro" id="IPR004839">
    <property type="entry name" value="Aminotransferase_I/II_large"/>
</dbReference>
<evidence type="ECO:0000256" key="3">
    <source>
        <dbReference type="ARBA" id="ARBA00022679"/>
    </source>
</evidence>
<evidence type="ECO:0000256" key="2">
    <source>
        <dbReference type="ARBA" id="ARBA00022576"/>
    </source>
</evidence>
<dbReference type="NCBIfam" id="TIGR01141">
    <property type="entry name" value="hisC"/>
    <property type="match status" value="1"/>
</dbReference>
<dbReference type="AlphaFoldDB" id="A0A6J6PHX4"/>
<dbReference type="InterPro" id="IPR001917">
    <property type="entry name" value="Aminotrans_II_pyridoxalP_BS"/>
</dbReference>
<evidence type="ECO:0000259" key="5">
    <source>
        <dbReference type="Pfam" id="PF00155"/>
    </source>
</evidence>
<organism evidence="6">
    <name type="scientific">freshwater metagenome</name>
    <dbReference type="NCBI Taxonomy" id="449393"/>
    <lineage>
        <taxon>unclassified sequences</taxon>
        <taxon>metagenomes</taxon>
        <taxon>ecological metagenomes</taxon>
    </lineage>
</organism>
<proteinExistence type="predicted"/>
<dbReference type="InterPro" id="IPR024892">
    <property type="entry name" value="ArAT"/>
</dbReference>
<sequence length="354" mass="39025">MRRSLENVPAYLAGKPAATLPGVKSFKVSSNENPYSPLPEVLDALSFSQINRYPDFSNTRLRDLLAAKYHLVTDNFATGTGSVGVLQQIVQATCNFEDEILHAWRSFEAYPIVAAVNGAISVPVPLRGDESHDLDAMVAAISPRTQLILICQPNNPTGVAAKRDELVHFLDRVPAHITIVIDEAYVEFITDTRIADSLDLFRNYKNVAILRTFSKAYGLAGLRVGYAIAHLELAEAIRKCTLPFGVSNIAEDAAIAALKYEGKLMMRVAHLLEERTRVSDALTTQGWKLSDSQANFVWMRLPGKTELFTQSAAEVGLSVRPYGVEGVRATIGEDEANTRFIELASKFFNEFGQF</sequence>
<dbReference type="Gene3D" id="3.90.1150.10">
    <property type="entry name" value="Aspartate Aminotransferase, domain 1"/>
    <property type="match status" value="1"/>
</dbReference>
<dbReference type="GO" id="GO:0000105">
    <property type="term" value="P:L-histidine biosynthetic process"/>
    <property type="evidence" value="ECO:0007669"/>
    <property type="project" value="InterPro"/>
</dbReference>
<dbReference type="NCBIfam" id="NF002878">
    <property type="entry name" value="PRK03321.1"/>
    <property type="match status" value="1"/>
</dbReference>
<dbReference type="GO" id="GO:0004400">
    <property type="term" value="F:histidinol-phosphate transaminase activity"/>
    <property type="evidence" value="ECO:0007669"/>
    <property type="project" value="InterPro"/>
</dbReference>
<evidence type="ECO:0000256" key="4">
    <source>
        <dbReference type="ARBA" id="ARBA00022898"/>
    </source>
</evidence>
<accession>A0A6J6PHX4</accession>
<evidence type="ECO:0000313" key="7">
    <source>
        <dbReference type="EMBL" id="CAB5037769.1"/>
    </source>
</evidence>
<name>A0A6J6PHX4_9ZZZZ</name>
<comment type="cofactor">
    <cofactor evidence="1">
        <name>pyridoxal 5'-phosphate</name>
        <dbReference type="ChEBI" id="CHEBI:597326"/>
    </cofactor>
</comment>
<dbReference type="PANTHER" id="PTHR43643">
    <property type="entry name" value="HISTIDINOL-PHOSPHATE AMINOTRANSFERASE 2"/>
    <property type="match status" value="1"/>
</dbReference>
<keyword evidence="4" id="KW-0663">Pyridoxal phosphate</keyword>
<dbReference type="InterPro" id="IPR015422">
    <property type="entry name" value="PyrdxlP-dep_Trfase_small"/>
</dbReference>
<dbReference type="CDD" id="cd00609">
    <property type="entry name" value="AAT_like"/>
    <property type="match status" value="1"/>
</dbReference>
<evidence type="ECO:0000313" key="8">
    <source>
        <dbReference type="EMBL" id="CAB5052124.1"/>
    </source>
</evidence>